<dbReference type="AlphaFoldDB" id="F2D3X0"/>
<sequence length="44" mass="4330">MTGATAGDREANSSHAMAARITLSDLAVVGDGTADPGYSLGAHL</sequence>
<name>F2D3X0_HORVV</name>
<accession>F2D3X0</accession>
<organism evidence="1">
    <name type="scientific">Hordeum vulgare subsp. vulgare</name>
    <name type="common">Domesticated barley</name>
    <dbReference type="NCBI Taxonomy" id="112509"/>
    <lineage>
        <taxon>Eukaryota</taxon>
        <taxon>Viridiplantae</taxon>
        <taxon>Streptophyta</taxon>
        <taxon>Embryophyta</taxon>
        <taxon>Tracheophyta</taxon>
        <taxon>Spermatophyta</taxon>
        <taxon>Magnoliopsida</taxon>
        <taxon>Liliopsida</taxon>
        <taxon>Poales</taxon>
        <taxon>Poaceae</taxon>
        <taxon>BOP clade</taxon>
        <taxon>Pooideae</taxon>
        <taxon>Triticodae</taxon>
        <taxon>Triticeae</taxon>
        <taxon>Hordeinae</taxon>
        <taxon>Hordeum</taxon>
    </lineage>
</organism>
<reference evidence="1" key="1">
    <citation type="journal article" date="2011" name="Plant Physiol.">
        <title>Comprehensive sequence analysis of 24,783 barley full-length cDNAs derived from 12 clone libraries.</title>
        <authorList>
            <person name="Matsumoto T."/>
            <person name="Tanaka T."/>
            <person name="Sakai H."/>
            <person name="Amano N."/>
            <person name="Kanamori H."/>
            <person name="Kurita K."/>
            <person name="Kikuta A."/>
            <person name="Kamiya K."/>
            <person name="Yamamoto M."/>
            <person name="Ikawa H."/>
            <person name="Fujii N."/>
            <person name="Hori K."/>
            <person name="Itoh T."/>
            <person name="Sato K."/>
        </authorList>
    </citation>
    <scope>NUCLEOTIDE SEQUENCE</scope>
</reference>
<proteinExistence type="evidence at transcript level"/>
<dbReference type="EMBL" id="AK358578">
    <property type="protein sequence ID" value="BAJ89791.1"/>
    <property type="molecule type" value="mRNA"/>
</dbReference>
<protein>
    <submittedName>
        <fullName evidence="1">Predicted protein</fullName>
    </submittedName>
</protein>
<evidence type="ECO:0000313" key="1">
    <source>
        <dbReference type="EMBL" id="BAJ89791.1"/>
    </source>
</evidence>